<evidence type="ECO:0008006" key="5">
    <source>
        <dbReference type="Google" id="ProtNLM"/>
    </source>
</evidence>
<feature type="compositionally biased region" description="Low complexity" evidence="1">
    <location>
        <begin position="135"/>
        <end position="147"/>
    </location>
</feature>
<feature type="region of interest" description="Disordered" evidence="1">
    <location>
        <begin position="17"/>
        <end position="147"/>
    </location>
</feature>
<evidence type="ECO:0000313" key="2">
    <source>
        <dbReference type="EMBL" id="MBS4185835.1"/>
    </source>
</evidence>
<evidence type="ECO:0000313" key="4">
    <source>
        <dbReference type="Proteomes" id="UP000677265"/>
    </source>
</evidence>
<dbReference type="EMBL" id="JAGYPE020000076">
    <property type="protein sequence ID" value="MCH6269016.1"/>
    <property type="molecule type" value="Genomic_DNA"/>
</dbReference>
<comment type="caution">
    <text evidence="2">The sequence shown here is derived from an EMBL/GenBank/DDBJ whole genome shotgun (WGS) entry which is preliminary data.</text>
</comment>
<feature type="compositionally biased region" description="Polar residues" evidence="1">
    <location>
        <begin position="56"/>
        <end position="69"/>
    </location>
</feature>
<evidence type="ECO:0000256" key="1">
    <source>
        <dbReference type="SAM" id="MobiDB-lite"/>
    </source>
</evidence>
<name>A0A942T3S2_9BACI</name>
<dbReference type="AlphaFoldDB" id="A0A942T3S2"/>
<protein>
    <recommendedName>
        <fullName evidence="5">Lipoprotein</fullName>
    </recommendedName>
</protein>
<dbReference type="PROSITE" id="PS51257">
    <property type="entry name" value="PROKAR_LIPOPROTEIN"/>
    <property type="match status" value="1"/>
</dbReference>
<dbReference type="Proteomes" id="UP000677265">
    <property type="component" value="Unassembled WGS sequence"/>
</dbReference>
<dbReference type="RefSeq" id="WP_213145649.1">
    <property type="nucleotide sequence ID" value="NZ_JAGYPE020000076.1"/>
</dbReference>
<dbReference type="EMBL" id="JAGYPE010000006">
    <property type="protein sequence ID" value="MBS4185835.1"/>
    <property type="molecule type" value="Genomic_DNA"/>
</dbReference>
<accession>A0A942T3S2</accession>
<organism evidence="2">
    <name type="scientific">Neobacillus citreus</name>
    <dbReference type="NCBI Taxonomy" id="2833578"/>
    <lineage>
        <taxon>Bacteria</taxon>
        <taxon>Bacillati</taxon>
        <taxon>Bacillota</taxon>
        <taxon>Bacilli</taxon>
        <taxon>Bacillales</taxon>
        <taxon>Bacillaceae</taxon>
        <taxon>Neobacillus</taxon>
    </lineage>
</organism>
<evidence type="ECO:0000313" key="3">
    <source>
        <dbReference type="EMBL" id="MCH6269016.1"/>
    </source>
</evidence>
<feature type="compositionally biased region" description="Basic and acidic residues" evidence="1">
    <location>
        <begin position="25"/>
        <end position="50"/>
    </location>
</feature>
<feature type="compositionally biased region" description="Polar residues" evidence="1">
    <location>
        <begin position="79"/>
        <end position="88"/>
    </location>
</feature>
<keyword evidence="4" id="KW-1185">Reference proteome</keyword>
<feature type="compositionally biased region" description="Basic and acidic residues" evidence="1">
    <location>
        <begin position="107"/>
        <end position="123"/>
    </location>
</feature>
<proteinExistence type="predicted"/>
<sequence>MKKLLSVILTIGLLTGCGKTATQEKSSEQPKKEKVAMKSEKINVVKKEQPGEPVEQNKQPSNNNQAQQPKQEENKKVEQTPQLTQKPGNQPVEKPKPQGIQTPQTEQKPEEVQPKPQEIKQEPEQPAPVEKPVKQEPVVPPKTQQQQFKKYVDSGHWTLTTNTDYLNNHKLYVYGVESAEENFVGNYVKRYIEQNIAGKPVTVTTYQVGNGIKTYKFSW</sequence>
<gene>
    <name evidence="3" type="ORF">KHB02_026140</name>
    <name evidence="2" type="ORF">KHB02_31075</name>
</gene>
<reference evidence="2" key="1">
    <citation type="submission" date="2021-05" db="EMBL/GenBank/DDBJ databases">
        <title>Novel Bacillus species.</title>
        <authorList>
            <person name="Liu G."/>
        </authorList>
    </citation>
    <scope>NUCLEOTIDE SEQUENCE</scope>
    <source>
        <strain evidence="2 4">FJAT-50051</strain>
    </source>
</reference>